<organism evidence="2">
    <name type="scientific">Bartonella rochalimae ATCC BAA-1498</name>
    <dbReference type="NCBI Taxonomy" id="685782"/>
    <lineage>
        <taxon>Bacteria</taxon>
        <taxon>Pseudomonadati</taxon>
        <taxon>Pseudomonadota</taxon>
        <taxon>Alphaproteobacteria</taxon>
        <taxon>Hyphomicrobiales</taxon>
        <taxon>Bartonellaceae</taxon>
        <taxon>Bartonella</taxon>
    </lineage>
</organism>
<proteinExistence type="predicted"/>
<name>E6YK63_9HYPH</name>
<dbReference type="EMBL" id="FN645455">
    <property type="protein sequence ID" value="CBI77251.1"/>
    <property type="molecule type" value="Genomic_DNA"/>
</dbReference>
<gene>
    <name evidence="2" type="ORF">BARRO_10184</name>
</gene>
<feature type="compositionally biased region" description="Basic residues" evidence="1">
    <location>
        <begin position="77"/>
        <end position="90"/>
    </location>
</feature>
<evidence type="ECO:0000256" key="1">
    <source>
        <dbReference type="SAM" id="MobiDB-lite"/>
    </source>
</evidence>
<sequence>MNMKYFITVSSFTMMTAATVQGSDLKEEIPLISPTFRVSEWNKDPLLLKDSFGRVVYSKWEKMTEPVHVAFASSGSKKSKSKKKKKARDI</sequence>
<accession>E6YK63</accession>
<feature type="region of interest" description="Disordered" evidence="1">
    <location>
        <begin position="71"/>
        <end position="90"/>
    </location>
</feature>
<evidence type="ECO:0000313" key="2">
    <source>
        <dbReference type="EMBL" id="CBI77251.1"/>
    </source>
</evidence>
<dbReference type="AlphaFoldDB" id="E6YK63"/>
<protein>
    <submittedName>
        <fullName evidence="2">Uncharacterized protein</fullName>
    </submittedName>
</protein>
<reference evidence="2" key="1">
    <citation type="journal article" date="2011" name="PLoS Genet.">
        <title>Parallel evolution of a type IV secretion system in radiating lineages of the host-restricted bacterial pathogen Bartonella.</title>
        <authorList>
            <person name="Engel P."/>
            <person name="Salzburger W."/>
            <person name="Liesch M."/>
            <person name="Chang C.C."/>
            <person name="Maruyama S."/>
            <person name="Lanz C."/>
            <person name="Calteau A."/>
            <person name="Lajus A."/>
            <person name="Medigue C."/>
            <person name="Schuster S.C."/>
            <person name="Dehio C."/>
        </authorList>
    </citation>
    <scope>NUCLEOTIDE SEQUENCE</scope>
    <source>
        <strain evidence="2">ATCC BAA-1498</strain>
    </source>
</reference>